<feature type="domain" description="FAD-binding PCMH-type" evidence="2">
    <location>
        <begin position="1"/>
        <end position="174"/>
    </location>
</feature>
<dbReference type="PANTHER" id="PTHR42659:SF9">
    <property type="entry name" value="XANTHINE DEHYDROGENASE FAD-BINDING SUBUNIT XDHB-RELATED"/>
    <property type="match status" value="1"/>
</dbReference>
<dbReference type="Pfam" id="PF00941">
    <property type="entry name" value="FAD_binding_5"/>
    <property type="match status" value="1"/>
</dbReference>
<evidence type="ECO:0000259" key="2">
    <source>
        <dbReference type="PROSITE" id="PS51387"/>
    </source>
</evidence>
<dbReference type="InterPro" id="IPR051312">
    <property type="entry name" value="Diverse_Substr_Oxidored"/>
</dbReference>
<evidence type="ECO:0000313" key="4">
    <source>
        <dbReference type="Proteomes" id="UP001629432"/>
    </source>
</evidence>
<dbReference type="InterPro" id="IPR005107">
    <property type="entry name" value="CO_DH_flav_C"/>
</dbReference>
<comment type="caution">
    <text evidence="3">The sequence shown here is derived from an EMBL/GenBank/DDBJ whole genome shotgun (WGS) entry which is preliminary data.</text>
</comment>
<dbReference type="InterPro" id="IPR016169">
    <property type="entry name" value="FAD-bd_PCMH_sub2"/>
</dbReference>
<dbReference type="PROSITE" id="PS51387">
    <property type="entry name" value="FAD_PCMH"/>
    <property type="match status" value="1"/>
</dbReference>
<accession>A0ABW9E6G2</accession>
<dbReference type="InterPro" id="IPR036683">
    <property type="entry name" value="CO_DH_flav_C_dom_sf"/>
</dbReference>
<dbReference type="InterPro" id="IPR002346">
    <property type="entry name" value="Mopterin_DH_FAD-bd"/>
</dbReference>
<dbReference type="InterPro" id="IPR016166">
    <property type="entry name" value="FAD-bd_PCMH"/>
</dbReference>
<dbReference type="Gene3D" id="3.30.390.50">
    <property type="entry name" value="CO dehydrogenase flavoprotein, C-terminal domain"/>
    <property type="match status" value="1"/>
</dbReference>
<gene>
    <name evidence="3" type="ORF">PQQ63_34010</name>
</gene>
<sequence length="282" mass="30438">MQFDYVRPTDWAKALELLAQPGAVAKMGGCDVLTRYRRGKLDAKVLVGLNDLPGVGELTFSDDSSSVRIGSAVTLARLEHDEEFCLRWPVLGKVIASIASPSIRTSATAVGNIAQGWSVGDLVPMMEACDASLEIVGKSGNRQMSVSDYAAKAKTGSLAKGEIIAAITIPYHIDFRQAYERFGFKEGFDLPLVAAAVSAKVQQGRLRDVRIALVGASPMPARCIQAERLLDGTAMSGADFESCVEAVIDWAKPPSDHLASAEYRRHIVAVTLRRVLKKFTLD</sequence>
<dbReference type="InterPro" id="IPR036318">
    <property type="entry name" value="FAD-bd_PCMH-like_sf"/>
</dbReference>
<dbReference type="Gene3D" id="3.30.43.10">
    <property type="entry name" value="Uridine Diphospho-n-acetylenolpyruvylglucosamine Reductase, domain 2"/>
    <property type="match status" value="1"/>
</dbReference>
<dbReference type="EMBL" id="JAQQCF010000047">
    <property type="protein sequence ID" value="MFM0641706.1"/>
    <property type="molecule type" value="Genomic_DNA"/>
</dbReference>
<protein>
    <submittedName>
        <fullName evidence="3">FAD binding domain-containing protein</fullName>
    </submittedName>
</protein>
<dbReference type="Pfam" id="PF03450">
    <property type="entry name" value="CO_deh_flav_C"/>
    <property type="match status" value="1"/>
</dbReference>
<dbReference type="SMART" id="SM01092">
    <property type="entry name" value="CO_deh_flav_C"/>
    <property type="match status" value="1"/>
</dbReference>
<evidence type="ECO:0000256" key="1">
    <source>
        <dbReference type="ARBA" id="ARBA00022827"/>
    </source>
</evidence>
<dbReference type="Proteomes" id="UP001629432">
    <property type="component" value="Unassembled WGS sequence"/>
</dbReference>
<name>A0ABW9E6G2_9BURK</name>
<proteinExistence type="predicted"/>
<keyword evidence="1" id="KW-0274">FAD</keyword>
<dbReference type="SUPFAM" id="SSF55447">
    <property type="entry name" value="CO dehydrogenase flavoprotein C-terminal domain-like"/>
    <property type="match status" value="1"/>
</dbReference>
<dbReference type="RefSeq" id="WP_408242132.1">
    <property type="nucleotide sequence ID" value="NZ_JAQQCF010000047.1"/>
</dbReference>
<dbReference type="Gene3D" id="3.30.465.10">
    <property type="match status" value="1"/>
</dbReference>
<keyword evidence="4" id="KW-1185">Reference proteome</keyword>
<reference evidence="3 4" key="1">
    <citation type="journal article" date="2024" name="Chem. Sci.">
        <title>Discovery of megapolipeptins by genome mining of a Burkholderiales bacteria collection.</title>
        <authorList>
            <person name="Paulo B.S."/>
            <person name="Recchia M.J.J."/>
            <person name="Lee S."/>
            <person name="Fergusson C.H."/>
            <person name="Romanowski S.B."/>
            <person name="Hernandez A."/>
            <person name="Krull N."/>
            <person name="Liu D.Y."/>
            <person name="Cavanagh H."/>
            <person name="Bos A."/>
            <person name="Gray C.A."/>
            <person name="Murphy B.T."/>
            <person name="Linington R.G."/>
            <person name="Eustaquio A.S."/>
        </authorList>
    </citation>
    <scope>NUCLEOTIDE SEQUENCE [LARGE SCALE GENOMIC DNA]</scope>
    <source>
        <strain evidence="3 4">RL17-338-BIC-A</strain>
    </source>
</reference>
<dbReference type="SUPFAM" id="SSF56176">
    <property type="entry name" value="FAD-binding/transporter-associated domain-like"/>
    <property type="match status" value="1"/>
</dbReference>
<dbReference type="PANTHER" id="PTHR42659">
    <property type="entry name" value="XANTHINE DEHYDROGENASE SUBUNIT C-RELATED"/>
    <property type="match status" value="1"/>
</dbReference>
<keyword evidence="1" id="KW-0285">Flavoprotein</keyword>
<dbReference type="InterPro" id="IPR016167">
    <property type="entry name" value="FAD-bd_PCMH_sub1"/>
</dbReference>
<evidence type="ECO:0000313" key="3">
    <source>
        <dbReference type="EMBL" id="MFM0641706.1"/>
    </source>
</evidence>
<organism evidence="3 4">
    <name type="scientific">Paraburkholderia metrosideri</name>
    <dbReference type="NCBI Taxonomy" id="580937"/>
    <lineage>
        <taxon>Bacteria</taxon>
        <taxon>Pseudomonadati</taxon>
        <taxon>Pseudomonadota</taxon>
        <taxon>Betaproteobacteria</taxon>
        <taxon>Burkholderiales</taxon>
        <taxon>Burkholderiaceae</taxon>
        <taxon>Paraburkholderia</taxon>
    </lineage>
</organism>